<evidence type="ECO:0000259" key="2">
    <source>
        <dbReference type="Pfam" id="PF02517"/>
    </source>
</evidence>
<dbReference type="PANTHER" id="PTHR43592:SF15">
    <property type="entry name" value="CAAX AMINO TERMINAL PROTEASE FAMILY PROTEIN"/>
    <property type="match status" value="1"/>
</dbReference>
<protein>
    <submittedName>
        <fullName evidence="3">CPBP family intramembrane glutamic endopeptidase</fullName>
        <ecNumber evidence="3">3.4.-.-</ecNumber>
    </submittedName>
</protein>
<dbReference type="Proteomes" id="UP001596296">
    <property type="component" value="Unassembled WGS sequence"/>
</dbReference>
<dbReference type="AlphaFoldDB" id="A0ABD5UV81"/>
<dbReference type="EMBL" id="JBHSXL010000009">
    <property type="protein sequence ID" value="MFC6893013.1"/>
    <property type="molecule type" value="Genomic_DNA"/>
</dbReference>
<keyword evidence="1" id="KW-1133">Transmembrane helix</keyword>
<keyword evidence="1" id="KW-0812">Transmembrane</keyword>
<comment type="caution">
    <text evidence="3">The sequence shown here is derived from an EMBL/GenBank/DDBJ whole genome shotgun (WGS) entry which is preliminary data.</text>
</comment>
<accession>A0ABD5UV81</accession>
<evidence type="ECO:0000256" key="1">
    <source>
        <dbReference type="SAM" id="Phobius"/>
    </source>
</evidence>
<feature type="domain" description="CAAX prenyl protease 2/Lysostaphin resistance protein A-like" evidence="2">
    <location>
        <begin position="140"/>
        <end position="236"/>
    </location>
</feature>
<reference evidence="3 4" key="1">
    <citation type="journal article" date="2019" name="Int. J. Syst. Evol. Microbiol.">
        <title>The Global Catalogue of Microorganisms (GCM) 10K type strain sequencing project: providing services to taxonomists for standard genome sequencing and annotation.</title>
        <authorList>
            <consortium name="The Broad Institute Genomics Platform"/>
            <consortium name="The Broad Institute Genome Sequencing Center for Infectious Disease"/>
            <person name="Wu L."/>
            <person name="Ma J."/>
        </authorList>
    </citation>
    <scope>NUCLEOTIDE SEQUENCE [LARGE SCALE GENOMIC DNA]</scope>
    <source>
        <strain evidence="3 4">SKJ47</strain>
    </source>
</reference>
<dbReference type="PANTHER" id="PTHR43592">
    <property type="entry name" value="CAAX AMINO TERMINAL PROTEASE"/>
    <property type="match status" value="1"/>
</dbReference>
<feature type="transmembrane region" description="Helical" evidence="1">
    <location>
        <begin position="140"/>
        <end position="160"/>
    </location>
</feature>
<dbReference type="RefSeq" id="WP_379744149.1">
    <property type="nucleotide sequence ID" value="NZ_JBHSVN010000001.1"/>
</dbReference>
<feature type="transmembrane region" description="Helical" evidence="1">
    <location>
        <begin position="200"/>
        <end position="218"/>
    </location>
</feature>
<feature type="transmembrane region" description="Helical" evidence="1">
    <location>
        <begin position="59"/>
        <end position="80"/>
    </location>
</feature>
<dbReference type="GO" id="GO:0004175">
    <property type="term" value="F:endopeptidase activity"/>
    <property type="evidence" value="ECO:0007669"/>
    <property type="project" value="UniProtKB-ARBA"/>
</dbReference>
<name>A0ABD5UV81_9EURY</name>
<gene>
    <name evidence="3" type="ORF">ACFQE9_10430</name>
</gene>
<keyword evidence="4" id="KW-1185">Reference proteome</keyword>
<evidence type="ECO:0000313" key="3">
    <source>
        <dbReference type="EMBL" id="MFC6893013.1"/>
    </source>
</evidence>
<organism evidence="3 4">
    <name type="scientific">Halopenitus salinus</name>
    <dbReference type="NCBI Taxonomy" id="1198295"/>
    <lineage>
        <taxon>Archaea</taxon>
        <taxon>Methanobacteriati</taxon>
        <taxon>Methanobacteriota</taxon>
        <taxon>Stenosarchaea group</taxon>
        <taxon>Halobacteria</taxon>
        <taxon>Halobacteriales</taxon>
        <taxon>Haloferacaceae</taxon>
        <taxon>Halopenitus</taxon>
    </lineage>
</organism>
<evidence type="ECO:0000313" key="4">
    <source>
        <dbReference type="Proteomes" id="UP001596296"/>
    </source>
</evidence>
<dbReference type="InterPro" id="IPR003675">
    <property type="entry name" value="Rce1/LyrA-like_dom"/>
</dbReference>
<dbReference type="EC" id="3.4.-.-" evidence="3"/>
<sequence>MESGSNADGYAKHADRARAIGQGALVVIGALLVATAITQPVSQLLVDAGVVAAGSPMETVAQTVLQFLGFLIAVGGYVLVTADRSLIEFDRPDRREAITVLAGTAVLLALQFSALFVFGLLGISTGENQALLPGRADPTYFLYMIVVSVVLVGPGEELLFRGTVQGLLRRAWGVWPSILIASVVFGVIHIPGIVGAPGEALMYALVATGLGCVLGYLYERTGNVIVPSLIHGLYNATIYALQYATHAG</sequence>
<feature type="transmembrane region" description="Helical" evidence="1">
    <location>
        <begin position="20"/>
        <end position="39"/>
    </location>
</feature>
<dbReference type="Pfam" id="PF02517">
    <property type="entry name" value="Rce1-like"/>
    <property type="match status" value="1"/>
</dbReference>
<keyword evidence="3" id="KW-0378">Hydrolase</keyword>
<feature type="transmembrane region" description="Helical" evidence="1">
    <location>
        <begin position="100"/>
        <end position="120"/>
    </location>
</feature>
<feature type="transmembrane region" description="Helical" evidence="1">
    <location>
        <begin position="172"/>
        <end position="194"/>
    </location>
</feature>
<proteinExistence type="predicted"/>
<dbReference type="GO" id="GO:0080120">
    <property type="term" value="P:CAAX-box protein maturation"/>
    <property type="evidence" value="ECO:0007669"/>
    <property type="project" value="UniProtKB-ARBA"/>
</dbReference>
<keyword evidence="1" id="KW-0472">Membrane</keyword>